<keyword evidence="3" id="KW-1185">Reference proteome</keyword>
<reference evidence="2 3" key="1">
    <citation type="journal article" date="2012" name="Stand. Genomic Sci.">
        <title>Complete genome sequencing and analysis of Saprospira grandis str. Lewin, a predatory marine bacterium.</title>
        <authorList>
            <person name="Saw J.H."/>
            <person name="Yuryev A."/>
            <person name="Kanbe M."/>
            <person name="Hou S."/>
            <person name="Young A.G."/>
            <person name="Aizawa S."/>
            <person name="Alam M."/>
        </authorList>
    </citation>
    <scope>NUCLEOTIDE SEQUENCE [LARGE SCALE GENOMIC DNA]</scope>
    <source>
        <strain evidence="2 3">Lewin</strain>
    </source>
</reference>
<accession>H6L536</accession>
<organism evidence="2 3">
    <name type="scientific">Saprospira grandis (strain Lewin)</name>
    <dbReference type="NCBI Taxonomy" id="984262"/>
    <lineage>
        <taxon>Bacteria</taxon>
        <taxon>Pseudomonadati</taxon>
        <taxon>Bacteroidota</taxon>
        <taxon>Saprospiria</taxon>
        <taxon>Saprospirales</taxon>
        <taxon>Saprospiraceae</taxon>
        <taxon>Saprospira</taxon>
    </lineage>
</organism>
<protein>
    <submittedName>
        <fullName evidence="2">Uncharacterized protein</fullName>
    </submittedName>
</protein>
<evidence type="ECO:0000313" key="2">
    <source>
        <dbReference type="EMBL" id="AFC22908.1"/>
    </source>
</evidence>
<dbReference type="AlphaFoldDB" id="H6L536"/>
<dbReference type="Proteomes" id="UP000007519">
    <property type="component" value="Chromosome"/>
</dbReference>
<sequence length="46" mass="4967">MAKALVRYKNGKGSLQEKNNSPTTTAKKNPLEGGDGDFFDSLGPWP</sequence>
<feature type="region of interest" description="Disordered" evidence="1">
    <location>
        <begin position="1"/>
        <end position="46"/>
    </location>
</feature>
<evidence type="ECO:0000313" key="3">
    <source>
        <dbReference type="Proteomes" id="UP000007519"/>
    </source>
</evidence>
<name>H6L536_SAPGL</name>
<evidence type="ECO:0000256" key="1">
    <source>
        <dbReference type="SAM" id="MobiDB-lite"/>
    </source>
</evidence>
<feature type="compositionally biased region" description="Polar residues" evidence="1">
    <location>
        <begin position="16"/>
        <end position="27"/>
    </location>
</feature>
<dbReference type="KEGG" id="sgn:SGRA_0164"/>
<proteinExistence type="predicted"/>
<dbReference type="HOGENOM" id="CLU_3188854_0_0_10"/>
<gene>
    <name evidence="2" type="ordered locus">SGRA_0164</name>
</gene>
<dbReference type="EMBL" id="CP002831">
    <property type="protein sequence ID" value="AFC22908.1"/>
    <property type="molecule type" value="Genomic_DNA"/>
</dbReference>